<feature type="region of interest" description="Disordered" evidence="1">
    <location>
        <begin position="1"/>
        <end position="40"/>
    </location>
</feature>
<evidence type="ECO:0000313" key="2">
    <source>
        <dbReference type="EMBL" id="CAC5421251.1"/>
    </source>
</evidence>
<feature type="compositionally biased region" description="Polar residues" evidence="1">
    <location>
        <begin position="22"/>
        <end position="40"/>
    </location>
</feature>
<name>A0A6J8EQ79_MYTCO</name>
<evidence type="ECO:0000256" key="1">
    <source>
        <dbReference type="SAM" id="MobiDB-lite"/>
    </source>
</evidence>
<organism evidence="2 3">
    <name type="scientific">Mytilus coruscus</name>
    <name type="common">Sea mussel</name>
    <dbReference type="NCBI Taxonomy" id="42192"/>
    <lineage>
        <taxon>Eukaryota</taxon>
        <taxon>Metazoa</taxon>
        <taxon>Spiralia</taxon>
        <taxon>Lophotrochozoa</taxon>
        <taxon>Mollusca</taxon>
        <taxon>Bivalvia</taxon>
        <taxon>Autobranchia</taxon>
        <taxon>Pteriomorphia</taxon>
        <taxon>Mytilida</taxon>
        <taxon>Mytiloidea</taxon>
        <taxon>Mytilidae</taxon>
        <taxon>Mytilinae</taxon>
        <taxon>Mytilus</taxon>
    </lineage>
</organism>
<proteinExistence type="predicted"/>
<keyword evidence="3" id="KW-1185">Reference proteome</keyword>
<dbReference type="OrthoDB" id="10066957at2759"/>
<accession>A0A6J8EQ79</accession>
<dbReference type="EMBL" id="CACVKT020009308">
    <property type="protein sequence ID" value="CAC5421251.1"/>
    <property type="molecule type" value="Genomic_DNA"/>
</dbReference>
<dbReference type="Proteomes" id="UP000507470">
    <property type="component" value="Unassembled WGS sequence"/>
</dbReference>
<evidence type="ECO:0000313" key="3">
    <source>
        <dbReference type="Proteomes" id="UP000507470"/>
    </source>
</evidence>
<protein>
    <submittedName>
        <fullName evidence="2">Uncharacterized protein</fullName>
    </submittedName>
</protein>
<reference evidence="2 3" key="1">
    <citation type="submission" date="2020-06" db="EMBL/GenBank/DDBJ databases">
        <authorList>
            <person name="Li R."/>
            <person name="Bekaert M."/>
        </authorList>
    </citation>
    <scope>NUCLEOTIDE SEQUENCE [LARGE SCALE GENOMIC DNA]</scope>
    <source>
        <strain evidence="3">wild</strain>
    </source>
</reference>
<dbReference type="AlphaFoldDB" id="A0A6J8EQ79"/>
<gene>
    <name evidence="2" type="ORF">MCOR_53391</name>
</gene>
<sequence>MEQPGAKRNKSIPVPESIYMDLSNQPDPADMSQQHVSTQLSLSDSDIDKIAEAIESKLMSKFKSNVTKKYAADCSETSAKFITTDTEQASDINKTRSEQQPRQIMVRVSNPNTKIRILRCRKHLKSSRNYNNVYINEDLTKYRNRLYYHTRCLTKQKGARQCWTVNGKIYLNETNGTVYYINTAHDFNEAVIKAKLDYEYLSVDMLMNPSYEHQGGHITSLLTLDKNFFNFEIDCI</sequence>